<reference evidence="1 2" key="1">
    <citation type="journal article" date="2023" name="Plants (Basel)">
        <title>Bridging the Gap: Combining Genomics and Transcriptomics Approaches to Understand Stylosanthes scabra, an Orphan Legume from the Brazilian Caatinga.</title>
        <authorList>
            <person name="Ferreira-Neto J.R.C."/>
            <person name="da Silva M.D."/>
            <person name="Binneck E."/>
            <person name="de Melo N.F."/>
            <person name="da Silva R.H."/>
            <person name="de Melo A.L.T.M."/>
            <person name="Pandolfi V."/>
            <person name="Bustamante F.O."/>
            <person name="Brasileiro-Vidal A.C."/>
            <person name="Benko-Iseppon A.M."/>
        </authorList>
    </citation>
    <scope>NUCLEOTIDE SEQUENCE [LARGE SCALE GENOMIC DNA]</scope>
    <source>
        <tissue evidence="1">Leaves</tissue>
    </source>
</reference>
<proteinExistence type="predicted"/>
<sequence>SSDPTIVAREGQCRAISTIYAEDARLARRKRKTRLDILRAPAETNTGGSVTHEDYGESTITDATELNHLVNLSDISMYLGEKINSQQSLIETSTHVEVALDAGKAQSNHTDQCVPVTRQRRTATRALPA</sequence>
<feature type="non-terminal residue" evidence="1">
    <location>
        <position position="1"/>
    </location>
</feature>
<evidence type="ECO:0000313" key="2">
    <source>
        <dbReference type="Proteomes" id="UP001341840"/>
    </source>
</evidence>
<feature type="non-terminal residue" evidence="1">
    <location>
        <position position="129"/>
    </location>
</feature>
<organism evidence="1 2">
    <name type="scientific">Stylosanthes scabra</name>
    <dbReference type="NCBI Taxonomy" id="79078"/>
    <lineage>
        <taxon>Eukaryota</taxon>
        <taxon>Viridiplantae</taxon>
        <taxon>Streptophyta</taxon>
        <taxon>Embryophyta</taxon>
        <taxon>Tracheophyta</taxon>
        <taxon>Spermatophyta</taxon>
        <taxon>Magnoliopsida</taxon>
        <taxon>eudicotyledons</taxon>
        <taxon>Gunneridae</taxon>
        <taxon>Pentapetalae</taxon>
        <taxon>rosids</taxon>
        <taxon>fabids</taxon>
        <taxon>Fabales</taxon>
        <taxon>Fabaceae</taxon>
        <taxon>Papilionoideae</taxon>
        <taxon>50 kb inversion clade</taxon>
        <taxon>dalbergioids sensu lato</taxon>
        <taxon>Dalbergieae</taxon>
        <taxon>Pterocarpus clade</taxon>
        <taxon>Stylosanthes</taxon>
    </lineage>
</organism>
<evidence type="ECO:0000313" key="1">
    <source>
        <dbReference type="EMBL" id="MED6214911.1"/>
    </source>
</evidence>
<name>A0ABU6YYR7_9FABA</name>
<protein>
    <submittedName>
        <fullName evidence="1">Uncharacterized protein</fullName>
    </submittedName>
</protein>
<gene>
    <name evidence="1" type="ORF">PIB30_108059</name>
</gene>
<dbReference type="EMBL" id="JASCZI010246518">
    <property type="protein sequence ID" value="MED6214911.1"/>
    <property type="molecule type" value="Genomic_DNA"/>
</dbReference>
<accession>A0ABU6YYR7</accession>
<comment type="caution">
    <text evidence="1">The sequence shown here is derived from an EMBL/GenBank/DDBJ whole genome shotgun (WGS) entry which is preliminary data.</text>
</comment>
<keyword evidence="2" id="KW-1185">Reference proteome</keyword>
<dbReference type="Proteomes" id="UP001341840">
    <property type="component" value="Unassembled WGS sequence"/>
</dbReference>